<comment type="caution">
    <text evidence="1">The sequence shown here is derived from an EMBL/GenBank/DDBJ whole genome shotgun (WGS) entry which is preliminary data.</text>
</comment>
<dbReference type="AlphaFoldDB" id="A0A0G1YWA6"/>
<name>A0A0G1YWA6_9BACT</name>
<proteinExistence type="predicted"/>
<dbReference type="Proteomes" id="UP000034789">
    <property type="component" value="Unassembled WGS sequence"/>
</dbReference>
<sequence>MLNPIEQFRLYAKFNMQFKKRELAIKEAWNNSLLEQLGEFWAEGKSQLAANLVDNLSEGLVDETFNLGFYVNGQQVFLKGEPTSNILTSASRIVSGIEIDKPVDGFTSRAVVAASVNRATSTFAYLGGFIGNGLISSRFYLPSNFSFKSAYVELNSGGDFNLSINDNHCGAYVKGSGGGGYLKADKWNISSTPACNLSSLLKPGLNLYNISFAAPLNQSYIGGGYLRITYTTGENTEVLTNYSGQAATTTDYINGVDGLMNIFSSFYVPGQLQSLGIYLHYDTTHAFFMSIANTTVLNRNDTGEGAVTLDNNELSSLLDYNQTSRTTLPIRIGHVAFNETNASGNFSDVVLTTSRTGTMGLADIEGTSLTRMEAAKLLAHLFVN</sequence>
<feature type="non-terminal residue" evidence="1">
    <location>
        <position position="384"/>
    </location>
</feature>
<reference evidence="1 2" key="1">
    <citation type="journal article" date="2015" name="Nature">
        <title>rRNA introns, odd ribosomes, and small enigmatic genomes across a large radiation of phyla.</title>
        <authorList>
            <person name="Brown C.T."/>
            <person name="Hug L.A."/>
            <person name="Thomas B.C."/>
            <person name="Sharon I."/>
            <person name="Castelle C.J."/>
            <person name="Singh A."/>
            <person name="Wilkins M.J."/>
            <person name="Williams K.H."/>
            <person name="Banfield J.F."/>
        </authorList>
    </citation>
    <scope>NUCLEOTIDE SEQUENCE [LARGE SCALE GENOMIC DNA]</scope>
</reference>
<protein>
    <submittedName>
        <fullName evidence="1">Uncharacterized protein</fullName>
    </submittedName>
</protein>
<evidence type="ECO:0000313" key="2">
    <source>
        <dbReference type="Proteomes" id="UP000034789"/>
    </source>
</evidence>
<organism evidence="1 2">
    <name type="scientific">Candidatus Kaiserbacteria bacterium GW2011_GWA2_58_9</name>
    <dbReference type="NCBI Taxonomy" id="1618672"/>
    <lineage>
        <taxon>Bacteria</taxon>
        <taxon>Candidatus Kaiseribacteriota</taxon>
    </lineage>
</organism>
<evidence type="ECO:0000313" key="1">
    <source>
        <dbReference type="EMBL" id="KKW47733.1"/>
    </source>
</evidence>
<gene>
    <name evidence="1" type="ORF">UY98_C0007G0017</name>
</gene>
<dbReference type="EMBL" id="LCSD01000007">
    <property type="protein sequence ID" value="KKW47733.1"/>
    <property type="molecule type" value="Genomic_DNA"/>
</dbReference>
<accession>A0A0G1YWA6</accession>